<dbReference type="Proteomes" id="UP001232725">
    <property type="component" value="Unassembled WGS sequence"/>
</dbReference>
<gene>
    <name evidence="4" type="ORF">Q9R02_03765</name>
</gene>
<dbReference type="InterPro" id="IPR016181">
    <property type="entry name" value="Acyl_CoA_acyltransferase"/>
</dbReference>
<name>A0ABT9IL21_9MICC</name>
<feature type="domain" description="N-acetyltransferase" evidence="3">
    <location>
        <begin position="3"/>
        <end position="159"/>
    </location>
</feature>
<protein>
    <submittedName>
        <fullName evidence="4">GNAT family N-acetyltransferase</fullName>
    </submittedName>
</protein>
<evidence type="ECO:0000313" key="4">
    <source>
        <dbReference type="EMBL" id="MDP5226270.1"/>
    </source>
</evidence>
<proteinExistence type="predicted"/>
<keyword evidence="5" id="KW-1185">Reference proteome</keyword>
<dbReference type="RefSeq" id="WP_305995289.1">
    <property type="nucleotide sequence ID" value="NZ_JAVALS010000001.1"/>
</dbReference>
<reference evidence="4 5" key="1">
    <citation type="submission" date="2023-08" db="EMBL/GenBank/DDBJ databases">
        <title>Arthrobacter horti sp. nov., isolated from forest soil.</title>
        <authorList>
            <person name="Park M."/>
        </authorList>
    </citation>
    <scope>NUCLEOTIDE SEQUENCE [LARGE SCALE GENOMIC DNA]</scope>
    <source>
        <strain evidence="4 5">YJM1</strain>
    </source>
</reference>
<dbReference type="PROSITE" id="PS51186">
    <property type="entry name" value="GNAT"/>
    <property type="match status" value="1"/>
</dbReference>
<dbReference type="PANTHER" id="PTHR43877">
    <property type="entry name" value="AMINOALKYLPHOSPHONATE N-ACETYLTRANSFERASE-RELATED-RELATED"/>
    <property type="match status" value="1"/>
</dbReference>
<dbReference type="SUPFAM" id="SSF55729">
    <property type="entry name" value="Acyl-CoA N-acyltransferases (Nat)"/>
    <property type="match status" value="1"/>
</dbReference>
<evidence type="ECO:0000256" key="1">
    <source>
        <dbReference type="ARBA" id="ARBA00022679"/>
    </source>
</evidence>
<dbReference type="Pfam" id="PF00583">
    <property type="entry name" value="Acetyltransf_1"/>
    <property type="match status" value="1"/>
</dbReference>
<accession>A0ABT9IL21</accession>
<dbReference type="InterPro" id="IPR000182">
    <property type="entry name" value="GNAT_dom"/>
</dbReference>
<evidence type="ECO:0000259" key="3">
    <source>
        <dbReference type="PROSITE" id="PS51186"/>
    </source>
</evidence>
<keyword evidence="2" id="KW-0012">Acyltransferase</keyword>
<keyword evidence="1" id="KW-0808">Transferase</keyword>
<evidence type="ECO:0000313" key="5">
    <source>
        <dbReference type="Proteomes" id="UP001232725"/>
    </source>
</evidence>
<evidence type="ECO:0000256" key="2">
    <source>
        <dbReference type="ARBA" id="ARBA00023315"/>
    </source>
</evidence>
<organism evidence="4 5">
    <name type="scientific">Arthrobacter horti</name>
    <dbReference type="NCBI Taxonomy" id="3068273"/>
    <lineage>
        <taxon>Bacteria</taxon>
        <taxon>Bacillati</taxon>
        <taxon>Actinomycetota</taxon>
        <taxon>Actinomycetes</taxon>
        <taxon>Micrococcales</taxon>
        <taxon>Micrococcaceae</taxon>
        <taxon>Arthrobacter</taxon>
    </lineage>
</organism>
<dbReference type="Gene3D" id="3.40.630.30">
    <property type="match status" value="1"/>
</dbReference>
<dbReference type="CDD" id="cd04301">
    <property type="entry name" value="NAT_SF"/>
    <property type="match status" value="1"/>
</dbReference>
<dbReference type="EMBL" id="JAVALS010000001">
    <property type="protein sequence ID" value="MDP5226270.1"/>
    <property type="molecule type" value="Genomic_DNA"/>
</dbReference>
<dbReference type="PANTHER" id="PTHR43877:SF2">
    <property type="entry name" value="AMINOALKYLPHOSPHONATE N-ACETYLTRANSFERASE-RELATED"/>
    <property type="match status" value="1"/>
</dbReference>
<comment type="caution">
    <text evidence="4">The sequence shown here is derived from an EMBL/GenBank/DDBJ whole genome shotgun (WGS) entry which is preliminary data.</text>
</comment>
<sequence length="159" mass="17584">MTLRLSPLSPDRFPQWFARSCSEYEADLVATGETPEDARRHAQLSLESAFPTGSQTAGNAVFDVLDGDDVAVGYVWVRSGPPEEPHEWWIYDIVVEPGHRGKGFGRATMLLAEDYARSQGATAMRLSVFGFNATARGLYESLGYETVTLKMKKSLVPDH</sequence>
<dbReference type="InterPro" id="IPR050832">
    <property type="entry name" value="Bact_Acetyltransf"/>
</dbReference>